<evidence type="ECO:0000256" key="5">
    <source>
        <dbReference type="ARBA" id="ARBA00022844"/>
    </source>
</evidence>
<protein>
    <submittedName>
        <fullName evidence="6">Major capsid protein</fullName>
    </submittedName>
</protein>
<reference evidence="6" key="1">
    <citation type="submission" date="2013-09" db="EMBL/GenBank/DDBJ databases">
        <authorList>
            <person name="Hopkins M.S."/>
            <person name="Breitbart M."/>
        </authorList>
    </citation>
    <scope>NUCLEOTIDE SEQUENCE</scope>
</reference>
<accession>X2JC95</accession>
<evidence type="ECO:0000256" key="3">
    <source>
        <dbReference type="ARBA" id="ARBA00022431"/>
    </source>
</evidence>
<reference evidence="6" key="2">
    <citation type="journal article" date="2014" name="ISME J.">
        <title>Diversity of environmental single-stranded DNA phages revealed by PCR amplification of the partial major capsid protein.</title>
        <authorList>
            <person name="Hopkins M."/>
            <person name="Kailasan S."/>
            <person name="Cohen A."/>
            <person name="Roux S."/>
            <person name="Tucker K.P."/>
            <person name="Shevenell A."/>
            <person name="Agbandje-McKenna M."/>
            <person name="Breitbart M."/>
        </authorList>
    </citation>
    <scope>NUCLEOTIDE SEQUENCE</scope>
</reference>
<feature type="non-terminal residue" evidence="6">
    <location>
        <position position="1"/>
    </location>
</feature>
<evidence type="ECO:0000313" key="6">
    <source>
        <dbReference type="EMBL" id="AHN52645.1"/>
    </source>
</evidence>
<evidence type="ECO:0000256" key="2">
    <source>
        <dbReference type="ARBA" id="ARBA00009963"/>
    </source>
</evidence>
<comment type="subcellular location">
    <subcellularLocation>
        <location evidence="1">Virion</location>
    </subcellularLocation>
</comment>
<comment type="similarity">
    <text evidence="2">Belongs to the microviridae F protein family.</text>
</comment>
<evidence type="ECO:0000256" key="1">
    <source>
        <dbReference type="ARBA" id="ARBA00004328"/>
    </source>
</evidence>
<keyword evidence="5" id="KW-0946">Virion</keyword>
<dbReference type="Gene3D" id="2.60.169.10">
    <property type="entry name" value="Microviridae F protein"/>
    <property type="match status" value="1"/>
</dbReference>
<dbReference type="GO" id="GO:0039615">
    <property type="term" value="C:T=1 icosahedral viral capsid"/>
    <property type="evidence" value="ECO:0007669"/>
    <property type="project" value="UniProtKB-KW"/>
</dbReference>
<keyword evidence="3" id="KW-1140">T=1 icosahedral capsid protein</keyword>
<dbReference type="EMBL" id="KF689245">
    <property type="protein sequence ID" value="AHN52645.1"/>
    <property type="molecule type" value="Genomic_DNA"/>
</dbReference>
<feature type="non-terminal residue" evidence="6">
    <location>
        <position position="226"/>
    </location>
</feature>
<sequence>PGLQKRDERCDSIRDSSSRFYAIPNGGPWKSFVAGSNNPSAVNTDLVLANVSGTAILAGTVPASLDPSGSLYADLSTATAATINSLRQAFQIQKLLERNARGGTRYIEIIQSHFGVSSPDARLQRPEYLGGSSTRINVNAVAQTSSTTGSNALGDLAAFGIAADQFPAFRKSFSEHMIIIGLANVRADLTYQQGINKKFSRKTRYDYYWPALANIGEQAVLNKEIY</sequence>
<proteinExistence type="inferred from homology"/>
<organism evidence="6">
    <name type="scientific">Gokushovirinae environmental samples</name>
    <dbReference type="NCBI Taxonomy" id="1478972"/>
    <lineage>
        <taxon>Viruses</taxon>
        <taxon>Monodnaviria</taxon>
        <taxon>Sangervirae</taxon>
        <taxon>Phixviricota</taxon>
        <taxon>Malgrandaviricetes</taxon>
        <taxon>Petitvirales</taxon>
        <taxon>Microviridae</taxon>
        <taxon>environmental samples</taxon>
    </lineage>
</organism>
<dbReference type="InterPro" id="IPR016184">
    <property type="entry name" value="Capsid/spike_ssDNA_virus"/>
</dbReference>
<dbReference type="InterPro" id="IPR037002">
    <property type="entry name" value="Microviridae_protein_F_sf"/>
</dbReference>
<dbReference type="Pfam" id="PF02305">
    <property type="entry name" value="Phage_F"/>
    <property type="match status" value="1"/>
</dbReference>
<evidence type="ECO:0000256" key="4">
    <source>
        <dbReference type="ARBA" id="ARBA00022561"/>
    </source>
</evidence>
<dbReference type="SUPFAM" id="SSF88645">
    <property type="entry name" value="ssDNA viruses"/>
    <property type="match status" value="1"/>
</dbReference>
<name>X2JC95_9VIRU</name>
<dbReference type="GO" id="GO:0005198">
    <property type="term" value="F:structural molecule activity"/>
    <property type="evidence" value="ECO:0007669"/>
    <property type="project" value="InterPro"/>
</dbReference>
<keyword evidence="4" id="KW-0167">Capsid protein</keyword>
<dbReference type="InterPro" id="IPR003514">
    <property type="entry name" value="Microviridae_protein_F"/>
</dbReference>